<sequence>MNSSTKPTWFHCCSLGNKQTRALLPYWHSCGSYHFRNTAGELVLFVLTVKPRLHIKLTTVHLFRLKTVAVSSVCSGCWRVKPFPEGSCSFLMMRSLSQVPSRRLI</sequence>
<dbReference type="Proteomes" id="UP000283210">
    <property type="component" value="Chromosome 21"/>
</dbReference>
<keyword evidence="2" id="KW-1185">Reference proteome</keyword>
<protein>
    <submittedName>
        <fullName evidence="1">Uncharacterized protein</fullName>
    </submittedName>
</protein>
<evidence type="ECO:0000313" key="1">
    <source>
        <dbReference type="EMBL" id="RVE57941.1"/>
    </source>
</evidence>
<reference evidence="1 2" key="2">
    <citation type="submission" date="2019-01" db="EMBL/GenBank/DDBJ databases">
        <title>A chromosome length genome reference of the Java medaka (oryzias javanicus).</title>
        <authorList>
            <person name="Herpin A."/>
            <person name="Takehana Y."/>
            <person name="Naruse K."/>
            <person name="Ansai S."/>
            <person name="Kawaguchi M."/>
        </authorList>
    </citation>
    <scope>NUCLEOTIDE SEQUENCE [LARGE SCALE GENOMIC DNA]</scope>
    <source>
        <strain evidence="1">RS831</strain>
        <tissue evidence="1">Whole body</tissue>
    </source>
</reference>
<name>A0A3S2PCN8_ORYJA</name>
<reference evidence="1 2" key="1">
    <citation type="submission" date="2018-11" db="EMBL/GenBank/DDBJ databases">
        <authorList>
            <person name="Lopez-Roques C."/>
            <person name="Donnadieu C."/>
            <person name="Bouchez O."/>
            <person name="Klopp C."/>
            <person name="Cabau C."/>
            <person name="Zahm M."/>
        </authorList>
    </citation>
    <scope>NUCLEOTIDE SEQUENCE [LARGE SCALE GENOMIC DNA]</scope>
    <source>
        <strain evidence="1">RS831</strain>
        <tissue evidence="1">Whole body</tissue>
    </source>
</reference>
<dbReference type="AlphaFoldDB" id="A0A3S2PCN8"/>
<gene>
    <name evidence="1" type="ORF">OJAV_G00204360</name>
</gene>
<evidence type="ECO:0000313" key="2">
    <source>
        <dbReference type="Proteomes" id="UP000283210"/>
    </source>
</evidence>
<proteinExistence type="predicted"/>
<organism evidence="1 2">
    <name type="scientific">Oryzias javanicus</name>
    <name type="common">Javanese ricefish</name>
    <name type="synonym">Aplocheilus javanicus</name>
    <dbReference type="NCBI Taxonomy" id="123683"/>
    <lineage>
        <taxon>Eukaryota</taxon>
        <taxon>Metazoa</taxon>
        <taxon>Chordata</taxon>
        <taxon>Craniata</taxon>
        <taxon>Vertebrata</taxon>
        <taxon>Euteleostomi</taxon>
        <taxon>Actinopterygii</taxon>
        <taxon>Neopterygii</taxon>
        <taxon>Teleostei</taxon>
        <taxon>Neoteleostei</taxon>
        <taxon>Acanthomorphata</taxon>
        <taxon>Ovalentaria</taxon>
        <taxon>Atherinomorphae</taxon>
        <taxon>Beloniformes</taxon>
        <taxon>Adrianichthyidae</taxon>
        <taxon>Oryziinae</taxon>
        <taxon>Oryzias</taxon>
    </lineage>
</organism>
<dbReference type="EMBL" id="CM012457">
    <property type="protein sequence ID" value="RVE57941.1"/>
    <property type="molecule type" value="Genomic_DNA"/>
</dbReference>
<accession>A0A3S2PCN8</accession>